<dbReference type="Gene3D" id="4.10.60.10">
    <property type="entry name" value="Zinc finger, CCHC-type"/>
    <property type="match status" value="1"/>
</dbReference>
<dbReference type="EMBL" id="CH476737">
    <property type="protein sequence ID" value="EIE84390.1"/>
    <property type="molecule type" value="Genomic_DNA"/>
</dbReference>
<dbReference type="Proteomes" id="UP000009138">
    <property type="component" value="Unassembled WGS sequence"/>
</dbReference>
<dbReference type="VEuPathDB" id="FungiDB:RO3G_09100"/>
<dbReference type="GO" id="GO:0003676">
    <property type="term" value="F:nucleic acid binding"/>
    <property type="evidence" value="ECO:0007669"/>
    <property type="project" value="InterPro"/>
</dbReference>
<protein>
    <recommendedName>
        <fullName evidence="1">CCHC-type domain-containing protein</fullName>
    </recommendedName>
</protein>
<organism evidence="2 3">
    <name type="scientific">Rhizopus delemar (strain RA 99-880 / ATCC MYA-4621 / FGSC 9543 / NRRL 43880)</name>
    <name type="common">Mucormycosis agent</name>
    <name type="synonym">Rhizopus arrhizus var. delemar</name>
    <dbReference type="NCBI Taxonomy" id="246409"/>
    <lineage>
        <taxon>Eukaryota</taxon>
        <taxon>Fungi</taxon>
        <taxon>Fungi incertae sedis</taxon>
        <taxon>Mucoromycota</taxon>
        <taxon>Mucoromycotina</taxon>
        <taxon>Mucoromycetes</taxon>
        <taxon>Mucorales</taxon>
        <taxon>Mucorineae</taxon>
        <taxon>Rhizopodaceae</taxon>
        <taxon>Rhizopus</taxon>
    </lineage>
</organism>
<dbReference type="InterPro" id="IPR001878">
    <property type="entry name" value="Znf_CCHC"/>
</dbReference>
<evidence type="ECO:0000259" key="1">
    <source>
        <dbReference type="SMART" id="SM00343"/>
    </source>
</evidence>
<feature type="domain" description="CCHC-type" evidence="1">
    <location>
        <begin position="185"/>
        <end position="201"/>
    </location>
</feature>
<evidence type="ECO:0000313" key="3">
    <source>
        <dbReference type="Proteomes" id="UP000009138"/>
    </source>
</evidence>
<feature type="domain" description="CCHC-type" evidence="1">
    <location>
        <begin position="163"/>
        <end position="179"/>
    </location>
</feature>
<dbReference type="RefSeq" id="XP_067519786.1">
    <property type="nucleotide sequence ID" value="XM_067663685.1"/>
</dbReference>
<evidence type="ECO:0000313" key="2">
    <source>
        <dbReference type="EMBL" id="EIE84390.1"/>
    </source>
</evidence>
<dbReference type="SUPFAM" id="SSF57756">
    <property type="entry name" value="Retrovirus zinc finger-like domains"/>
    <property type="match status" value="1"/>
</dbReference>
<proteinExistence type="predicted"/>
<dbReference type="Pfam" id="PF00098">
    <property type="entry name" value="zf-CCHC"/>
    <property type="match status" value="1"/>
</dbReference>
<dbReference type="eggNOG" id="ENOG502T34Z">
    <property type="taxonomic scope" value="Eukaryota"/>
</dbReference>
<gene>
    <name evidence="2" type="ORF">RO3G_09100</name>
</gene>
<accession>I1C7G0</accession>
<dbReference type="InParanoid" id="I1C7G0"/>
<dbReference type="GO" id="GO:0008270">
    <property type="term" value="F:zinc ion binding"/>
    <property type="evidence" value="ECO:0007669"/>
    <property type="project" value="InterPro"/>
</dbReference>
<dbReference type="AlphaFoldDB" id="I1C7G0"/>
<sequence>MTGRKEAKIELLILIAQQYLSREGVLTQQVGALKFAEINFYPADKVFNECLTNSVKFAENSLIIPCRAMDNHMQVVRLCLSNLPFLGEKALLESLQKSLRKYGDILYVVILLEPTTSTYMCTSFAVLNVSSKDTQFENLTHLIPWDEQRECGFYAVWNQMPVYCRYCHEEGHVVANCPKRRIKHTCWTCGAVNHLAAECSRDKPSKKARKQPAAIFRPSTSVESSEITPPMEQFVTTDKDIVPEEPMTDSSVDSDATTLQAPIVDSLISSYAVTVPALSNVAIAATSRSKRLTILVSKNDEHRLDLSSSTHAADEDAVNNILQ</sequence>
<dbReference type="InterPro" id="IPR036875">
    <property type="entry name" value="Znf_CCHC_sf"/>
</dbReference>
<dbReference type="GeneID" id="93616066"/>
<reference evidence="2 3" key="1">
    <citation type="journal article" date="2009" name="PLoS Genet.">
        <title>Genomic analysis of the basal lineage fungus Rhizopus oryzae reveals a whole-genome duplication.</title>
        <authorList>
            <person name="Ma L.-J."/>
            <person name="Ibrahim A.S."/>
            <person name="Skory C."/>
            <person name="Grabherr M.G."/>
            <person name="Burger G."/>
            <person name="Butler M."/>
            <person name="Elias M."/>
            <person name="Idnurm A."/>
            <person name="Lang B.F."/>
            <person name="Sone T."/>
            <person name="Abe A."/>
            <person name="Calvo S.E."/>
            <person name="Corrochano L.M."/>
            <person name="Engels R."/>
            <person name="Fu J."/>
            <person name="Hansberg W."/>
            <person name="Kim J.-M."/>
            <person name="Kodira C.D."/>
            <person name="Koehrsen M.J."/>
            <person name="Liu B."/>
            <person name="Miranda-Saavedra D."/>
            <person name="O'Leary S."/>
            <person name="Ortiz-Castellanos L."/>
            <person name="Poulter R."/>
            <person name="Rodriguez-Romero J."/>
            <person name="Ruiz-Herrera J."/>
            <person name="Shen Y.-Q."/>
            <person name="Zeng Q."/>
            <person name="Galagan J."/>
            <person name="Birren B.W."/>
            <person name="Cuomo C.A."/>
            <person name="Wickes B.L."/>
        </authorList>
    </citation>
    <scope>NUCLEOTIDE SEQUENCE [LARGE SCALE GENOMIC DNA]</scope>
    <source>
        <strain evidence="3">RA 99-880 / ATCC MYA-4621 / FGSC 9543 / NRRL 43880</strain>
    </source>
</reference>
<dbReference type="SMART" id="SM00343">
    <property type="entry name" value="ZnF_C2HC"/>
    <property type="match status" value="2"/>
</dbReference>
<name>I1C7G0_RHIO9</name>
<keyword evidence="3" id="KW-1185">Reference proteome</keyword>